<reference evidence="1 2" key="1">
    <citation type="submission" date="2023-07" db="EMBL/GenBank/DDBJ databases">
        <title>Sorghum-associated microbial communities from plants grown in Nebraska, USA.</title>
        <authorList>
            <person name="Schachtman D."/>
        </authorList>
    </citation>
    <scope>NUCLEOTIDE SEQUENCE [LARGE SCALE GENOMIC DNA]</scope>
    <source>
        <strain evidence="1 2">584</strain>
    </source>
</reference>
<name>A0ABU1JJ31_9PROT</name>
<dbReference type="NCBIfam" id="TIGR00616">
    <property type="entry name" value="rect"/>
    <property type="match status" value="1"/>
</dbReference>
<sequence>MCTIEAERPLDIAKKQIAAMEPALCDALPAYIPVGKFIRTVQTVVTQNPKLLDCDRTSLFAACEEAARLGLMTDGILGESCLVPRPDGTVGLRIMYKGLLKLARHPGELSTIFADIVYSNDSFTADPLHHEEAEGDRGHPVAYYARAKWRESGEWETVVMTHQDVERICDSTDGWKAFKTGKIKDTPWETHFDAMALKAVLIKLCKTLPQTVALRRALEIEAAGGRAA</sequence>
<dbReference type="InterPro" id="IPR018330">
    <property type="entry name" value="RecT_fam"/>
</dbReference>
<evidence type="ECO:0000313" key="1">
    <source>
        <dbReference type="EMBL" id="MDR6288625.1"/>
    </source>
</evidence>
<comment type="caution">
    <text evidence="1">The sequence shown here is derived from an EMBL/GenBank/DDBJ whole genome shotgun (WGS) entry which is preliminary data.</text>
</comment>
<dbReference type="EMBL" id="JAVDPW010000002">
    <property type="protein sequence ID" value="MDR6288625.1"/>
    <property type="molecule type" value="Genomic_DNA"/>
</dbReference>
<protein>
    <submittedName>
        <fullName evidence="1">Recombination protein RecT</fullName>
    </submittedName>
</protein>
<dbReference type="Pfam" id="PF03837">
    <property type="entry name" value="RecT"/>
    <property type="match status" value="1"/>
</dbReference>
<proteinExistence type="predicted"/>
<accession>A0ABU1JJ31</accession>
<organism evidence="1 2">
    <name type="scientific">Inquilinus ginsengisoli</name>
    <dbReference type="NCBI Taxonomy" id="363840"/>
    <lineage>
        <taxon>Bacteria</taxon>
        <taxon>Pseudomonadati</taxon>
        <taxon>Pseudomonadota</taxon>
        <taxon>Alphaproteobacteria</taxon>
        <taxon>Rhodospirillales</taxon>
        <taxon>Rhodospirillaceae</taxon>
        <taxon>Inquilinus</taxon>
    </lineage>
</organism>
<evidence type="ECO:0000313" key="2">
    <source>
        <dbReference type="Proteomes" id="UP001262410"/>
    </source>
</evidence>
<dbReference type="Proteomes" id="UP001262410">
    <property type="component" value="Unassembled WGS sequence"/>
</dbReference>
<dbReference type="InterPro" id="IPR004590">
    <property type="entry name" value="ssDNA_annealing_RecT"/>
</dbReference>
<keyword evidence="2" id="KW-1185">Reference proteome</keyword>
<gene>
    <name evidence="1" type="ORF">E9232_001132</name>
</gene>
<dbReference type="RefSeq" id="WP_309792636.1">
    <property type="nucleotide sequence ID" value="NZ_JAVDPW010000002.1"/>
</dbReference>